<evidence type="ECO:0000313" key="1">
    <source>
        <dbReference type="EMBL" id="KAK1613876.1"/>
    </source>
</evidence>
<evidence type="ECO:0008006" key="3">
    <source>
        <dbReference type="Google" id="ProtNLM"/>
    </source>
</evidence>
<dbReference type="AlphaFoldDB" id="A0AAD8R3V9"/>
<accession>A0AAD8R3V9</accession>
<evidence type="ECO:0000313" key="2">
    <source>
        <dbReference type="Proteomes" id="UP001231189"/>
    </source>
</evidence>
<proteinExistence type="predicted"/>
<protein>
    <recommendedName>
        <fullName evidence="3">Protein FAR1-RELATED SEQUENCE</fullName>
    </recommendedName>
</protein>
<gene>
    <name evidence="1" type="ORF">QYE76_019393</name>
</gene>
<dbReference type="EMBL" id="JAUUTY010000006">
    <property type="protein sequence ID" value="KAK1613876.1"/>
    <property type="molecule type" value="Genomic_DNA"/>
</dbReference>
<organism evidence="1 2">
    <name type="scientific">Lolium multiflorum</name>
    <name type="common">Italian ryegrass</name>
    <name type="synonym">Lolium perenne subsp. multiflorum</name>
    <dbReference type="NCBI Taxonomy" id="4521"/>
    <lineage>
        <taxon>Eukaryota</taxon>
        <taxon>Viridiplantae</taxon>
        <taxon>Streptophyta</taxon>
        <taxon>Embryophyta</taxon>
        <taxon>Tracheophyta</taxon>
        <taxon>Spermatophyta</taxon>
        <taxon>Magnoliopsida</taxon>
        <taxon>Liliopsida</taxon>
        <taxon>Poales</taxon>
        <taxon>Poaceae</taxon>
        <taxon>BOP clade</taxon>
        <taxon>Pooideae</taxon>
        <taxon>Poodae</taxon>
        <taxon>Poeae</taxon>
        <taxon>Poeae Chloroplast Group 2 (Poeae type)</taxon>
        <taxon>Loliodinae</taxon>
        <taxon>Loliinae</taxon>
        <taxon>Lolium</taxon>
    </lineage>
</organism>
<keyword evidence="2" id="KW-1185">Reference proteome</keyword>
<dbReference type="Proteomes" id="UP001231189">
    <property type="component" value="Unassembled WGS sequence"/>
</dbReference>
<dbReference type="PANTHER" id="PTHR47718:SF2">
    <property type="entry name" value="PROTEIN FAR1-RELATED SEQUENCE 5-LIKE"/>
    <property type="match status" value="1"/>
</dbReference>
<reference evidence="1" key="1">
    <citation type="submission" date="2023-07" db="EMBL/GenBank/DDBJ databases">
        <title>A chromosome-level genome assembly of Lolium multiflorum.</title>
        <authorList>
            <person name="Chen Y."/>
            <person name="Copetti D."/>
            <person name="Kolliker R."/>
            <person name="Studer B."/>
        </authorList>
    </citation>
    <scope>NUCLEOTIDE SEQUENCE</scope>
    <source>
        <strain evidence="1">02402/16</strain>
        <tissue evidence="1">Leaf</tissue>
    </source>
</reference>
<sequence>MGNAIDMVFVDTIHGLCCWHMGQNAVKHLSAYKDEEPTEMVLPSDHGQTMEEEPIEGVLPSDPGQKIDEATKILKEYKRCMYLYEKEEKFEEVFKWMQSKVKKGSWLDGVYKLKHKWAYCYMKDVFTLGMRSTQLSESFNKDLKQHLKFNLDIVRFFKHFERAVQEKREKEITSEHEARKKLPMLKLKGTPVLQQAANVYTPPIFKLFQEEFEKSTANYIKNSVQNDSVIEFSVATCSLEGKPTNGYGYKGVEVPIDILWMNENGNATGFTESLLGPSDNGLPPSHTNLTGTTSYSQFLLDWPLQSLCVCPFSSSHELESLKPTYCWRELLERTCWRLQSHDFGVRSRCSRDSVEAASSRFVATCSGYSIDTERS</sequence>
<dbReference type="PANTHER" id="PTHR47718">
    <property type="entry name" value="OS01G0519700 PROTEIN"/>
    <property type="match status" value="1"/>
</dbReference>
<name>A0AAD8R3V9_LOLMU</name>
<comment type="caution">
    <text evidence="1">The sequence shown here is derived from an EMBL/GenBank/DDBJ whole genome shotgun (WGS) entry which is preliminary data.</text>
</comment>